<feature type="transmembrane region" description="Helical" evidence="7">
    <location>
        <begin position="57"/>
        <end position="77"/>
    </location>
</feature>
<keyword evidence="3" id="KW-1003">Cell membrane</keyword>
<evidence type="ECO:0000256" key="6">
    <source>
        <dbReference type="ARBA" id="ARBA00023136"/>
    </source>
</evidence>
<proteinExistence type="inferred from homology"/>
<keyword evidence="6 7" id="KW-0472">Membrane</keyword>
<gene>
    <name evidence="9" type="ORF">CLOSTMETH_01784</name>
</gene>
<feature type="domain" description="Acyltransferase 3" evidence="8">
    <location>
        <begin position="2"/>
        <end position="312"/>
    </location>
</feature>
<dbReference type="GO" id="GO:0009246">
    <property type="term" value="P:enterobacterial common antigen biosynthetic process"/>
    <property type="evidence" value="ECO:0007669"/>
    <property type="project" value="TreeGrafter"/>
</dbReference>
<feature type="transmembrane region" description="Helical" evidence="7">
    <location>
        <begin position="293"/>
        <end position="312"/>
    </location>
</feature>
<keyword evidence="4 7" id="KW-0812">Transmembrane</keyword>
<feature type="transmembrane region" description="Helical" evidence="7">
    <location>
        <begin position="97"/>
        <end position="122"/>
    </location>
</feature>
<feature type="transmembrane region" description="Helical" evidence="7">
    <location>
        <begin position="129"/>
        <end position="151"/>
    </location>
</feature>
<dbReference type="GO" id="GO:0005886">
    <property type="term" value="C:plasma membrane"/>
    <property type="evidence" value="ECO:0007669"/>
    <property type="project" value="UniProtKB-SubCell"/>
</dbReference>
<dbReference type="Pfam" id="PF01757">
    <property type="entry name" value="Acyl_transf_3"/>
    <property type="match status" value="1"/>
</dbReference>
<dbReference type="STRING" id="537013.CLOSTMETH_01784"/>
<accession>C0ED58</accession>
<evidence type="ECO:0000256" key="5">
    <source>
        <dbReference type="ARBA" id="ARBA00022989"/>
    </source>
</evidence>
<dbReference type="GO" id="GO:0016413">
    <property type="term" value="F:O-acetyltransferase activity"/>
    <property type="evidence" value="ECO:0007669"/>
    <property type="project" value="TreeGrafter"/>
</dbReference>
<evidence type="ECO:0000259" key="8">
    <source>
        <dbReference type="Pfam" id="PF01757"/>
    </source>
</evidence>
<sequence>MIHCPPLLSFGNQANIWFFIVRIAVPFFFLSSAYFLFSKINRTETLSGKRKVLWNYVVRLVKLWLFWSFVYLVIRLVPAVIQHKPLLWEAKLILRDFVFSGISNHLWFLPSLIFACLCVYFLEQHWDSRVILSVAAVLFVIGLFDNTYAFVLPQSVQPLLLKLNALFCGTRNGLFFGLIYVAIGSYLSRKGQFKIKQAVLLGGIAGSLLLLLAEHLFVYPRTETYTSLDMWIFAVPATVFLFIWLTRLNLRNTPLTFRLREMSLLIYLIHPAFITGLGALLPLLGFGTLYESSLLYFTLTLLLSVLTAWAIASLKNQKRSGDNPSRG</sequence>
<keyword evidence="5 7" id="KW-1133">Transmembrane helix</keyword>
<evidence type="ECO:0000313" key="9">
    <source>
        <dbReference type="EMBL" id="EEG30571.1"/>
    </source>
</evidence>
<evidence type="ECO:0000256" key="3">
    <source>
        <dbReference type="ARBA" id="ARBA00022475"/>
    </source>
</evidence>
<dbReference type="HOGENOM" id="CLU_055093_1_0_9"/>
<comment type="similarity">
    <text evidence="2">Belongs to the acyltransferase 3 family.</text>
</comment>
<feature type="transmembrane region" description="Helical" evidence="7">
    <location>
        <begin position="230"/>
        <end position="250"/>
    </location>
</feature>
<comment type="subcellular location">
    <subcellularLocation>
        <location evidence="1">Cell membrane</location>
        <topology evidence="1">Multi-pass membrane protein</topology>
    </subcellularLocation>
</comment>
<feature type="transmembrane region" description="Helical" evidence="7">
    <location>
        <begin position="16"/>
        <end position="37"/>
    </location>
</feature>
<dbReference type="Proteomes" id="UP000003340">
    <property type="component" value="Unassembled WGS sequence"/>
</dbReference>
<dbReference type="EMBL" id="ACEC01000060">
    <property type="protein sequence ID" value="EEG30571.1"/>
    <property type="molecule type" value="Genomic_DNA"/>
</dbReference>
<feature type="transmembrane region" description="Helical" evidence="7">
    <location>
        <begin position="199"/>
        <end position="218"/>
    </location>
</feature>
<dbReference type="PANTHER" id="PTHR40074">
    <property type="entry name" value="O-ACETYLTRANSFERASE WECH"/>
    <property type="match status" value="1"/>
</dbReference>
<evidence type="ECO:0000256" key="1">
    <source>
        <dbReference type="ARBA" id="ARBA00004651"/>
    </source>
</evidence>
<feature type="transmembrane region" description="Helical" evidence="7">
    <location>
        <begin position="163"/>
        <end position="187"/>
    </location>
</feature>
<dbReference type="PANTHER" id="PTHR40074:SF2">
    <property type="entry name" value="O-ACETYLTRANSFERASE WECH"/>
    <property type="match status" value="1"/>
</dbReference>
<reference evidence="9 10" key="1">
    <citation type="submission" date="2009-01" db="EMBL/GenBank/DDBJ databases">
        <authorList>
            <person name="Fulton L."/>
            <person name="Clifton S."/>
            <person name="Fulton B."/>
            <person name="Xu J."/>
            <person name="Minx P."/>
            <person name="Pepin K.H."/>
            <person name="Johnson M."/>
            <person name="Bhonagiri V."/>
            <person name="Nash W.E."/>
            <person name="Mardis E.R."/>
            <person name="Wilson R.K."/>
        </authorList>
    </citation>
    <scope>NUCLEOTIDE SEQUENCE [LARGE SCALE GENOMIC DNA]</scope>
    <source>
        <strain evidence="9 10">DSM 5476</strain>
    </source>
</reference>
<evidence type="ECO:0000256" key="2">
    <source>
        <dbReference type="ARBA" id="ARBA00007400"/>
    </source>
</evidence>
<evidence type="ECO:0000256" key="7">
    <source>
        <dbReference type="SAM" id="Phobius"/>
    </source>
</evidence>
<dbReference type="AlphaFoldDB" id="C0ED58"/>
<organism evidence="9 10">
    <name type="scientific">[Clostridium] methylpentosum DSM 5476</name>
    <dbReference type="NCBI Taxonomy" id="537013"/>
    <lineage>
        <taxon>Bacteria</taxon>
        <taxon>Bacillati</taxon>
        <taxon>Bacillota</taxon>
        <taxon>Clostridia</taxon>
        <taxon>Eubacteriales</taxon>
        <taxon>Oscillospiraceae</taxon>
        <taxon>Oscillospiraceae incertae sedis</taxon>
    </lineage>
</organism>
<feature type="transmembrane region" description="Helical" evidence="7">
    <location>
        <begin position="262"/>
        <end position="287"/>
    </location>
</feature>
<comment type="caution">
    <text evidence="9">The sequence shown here is derived from an EMBL/GenBank/DDBJ whole genome shotgun (WGS) entry which is preliminary data.</text>
</comment>
<reference evidence="9 10" key="2">
    <citation type="submission" date="2009-02" db="EMBL/GenBank/DDBJ databases">
        <title>Draft genome sequence of Clostridium methylpentosum (DSM 5476).</title>
        <authorList>
            <person name="Sudarsanam P."/>
            <person name="Ley R."/>
            <person name="Guruge J."/>
            <person name="Turnbaugh P.J."/>
            <person name="Mahowald M."/>
            <person name="Liep D."/>
            <person name="Gordon J."/>
        </authorList>
    </citation>
    <scope>NUCLEOTIDE SEQUENCE [LARGE SCALE GENOMIC DNA]</scope>
    <source>
        <strain evidence="9 10">DSM 5476</strain>
    </source>
</reference>
<evidence type="ECO:0000313" key="10">
    <source>
        <dbReference type="Proteomes" id="UP000003340"/>
    </source>
</evidence>
<keyword evidence="10" id="KW-1185">Reference proteome</keyword>
<dbReference type="eggNOG" id="COG1835">
    <property type="taxonomic scope" value="Bacteria"/>
</dbReference>
<protein>
    <recommendedName>
        <fullName evidence="8">Acyltransferase 3 domain-containing protein</fullName>
    </recommendedName>
</protein>
<dbReference type="InterPro" id="IPR002656">
    <property type="entry name" value="Acyl_transf_3_dom"/>
</dbReference>
<evidence type="ECO:0000256" key="4">
    <source>
        <dbReference type="ARBA" id="ARBA00022692"/>
    </source>
</evidence>
<name>C0ED58_9FIRM</name>